<comment type="caution">
    <text evidence="2">The sequence shown here is derived from an EMBL/GenBank/DDBJ whole genome shotgun (WGS) entry which is preliminary data.</text>
</comment>
<dbReference type="PRINTS" id="PR01994">
    <property type="entry name" value="ANTIREPRESSR"/>
</dbReference>
<reference evidence="2 3" key="1">
    <citation type="submission" date="2016-11" db="EMBL/GenBank/DDBJ databases">
        <title>Comparative genomics of co-occurring bacteria in distinct bioleaching systems unravels niche-specific adaptation.</title>
        <authorList>
            <person name="Zhang X."/>
            <person name="Liu X."/>
            <person name="Yin H."/>
        </authorList>
    </citation>
    <scope>NUCLEOTIDE SEQUENCE [LARGE SCALE GENOMIC DNA]</scope>
    <source>
        <strain evidence="2 3">DX</strain>
    </source>
</reference>
<dbReference type="InterPro" id="IPR018875">
    <property type="entry name" value="Antirepressor_Ant_N"/>
</dbReference>
<name>A0A1V3SWY0_9BACT</name>
<feature type="domain" description="Antirepressor protein ant N-terminal" evidence="1">
    <location>
        <begin position="7"/>
        <end position="120"/>
    </location>
</feature>
<dbReference type="AlphaFoldDB" id="A0A1V3SWY0"/>
<evidence type="ECO:0000259" key="1">
    <source>
        <dbReference type="Pfam" id="PF10547"/>
    </source>
</evidence>
<evidence type="ECO:0000313" key="3">
    <source>
        <dbReference type="Proteomes" id="UP000188586"/>
    </source>
</evidence>
<dbReference type="Proteomes" id="UP000188586">
    <property type="component" value="Unassembled WGS sequence"/>
</dbReference>
<dbReference type="RefSeq" id="WP_077303816.1">
    <property type="nucleotide sequence ID" value="NZ_JBPKCJ010000001.1"/>
</dbReference>
<evidence type="ECO:0000313" key="2">
    <source>
        <dbReference type="EMBL" id="OOH72782.1"/>
    </source>
</evidence>
<gene>
    <name evidence="2" type="ORF">BOX24_05180</name>
</gene>
<accession>A0A1V3SWY0</accession>
<organism evidence="2 3">
    <name type="scientific">Leptospirillum ferriphilum</name>
    <dbReference type="NCBI Taxonomy" id="178606"/>
    <lineage>
        <taxon>Bacteria</taxon>
        <taxon>Pseudomonadati</taxon>
        <taxon>Nitrospirota</taxon>
        <taxon>Nitrospiria</taxon>
        <taxon>Nitrospirales</taxon>
        <taxon>Nitrospiraceae</taxon>
        <taxon>Leptospirillum</taxon>
    </lineage>
</organism>
<dbReference type="EMBL" id="MPOJ01000010">
    <property type="protein sequence ID" value="OOH72782.1"/>
    <property type="molecule type" value="Genomic_DNA"/>
</dbReference>
<protein>
    <recommendedName>
        <fullName evidence="1">Antirepressor protein ant N-terminal domain-containing protein</fullName>
    </recommendedName>
</protein>
<sequence length="303" mass="34444">MTKDLVSVPFHGNTLFLVEQNNEPYTPMKPIVEGMGLDWASQFTKLKSDPKRWGSIVITTIQVPGDTQGRETLCIPLRKLPGWLMTIQPSRVKPEIREKILCYQNECDDVLWEYWTKGRAENPRLSSVPHAPSDLEHPHVELERERLRLEAMRLRIERAMKLRRMILDFREREIFGLAEARRAALSAVEILVAEDPSGGTGTAPAPVVDPVLFASLRRAVCAGLLNPSGLITPGGDERMDSFLLGLGIPPTSRNKELCLRISREVMNINFDIRDRILEEELRDPPFRETLEKAVRQYLGEESP</sequence>
<dbReference type="Pfam" id="PF10547">
    <property type="entry name" value="P22_AR_N"/>
    <property type="match status" value="1"/>
</dbReference>
<proteinExistence type="predicted"/>